<dbReference type="NCBIfam" id="TIGR04056">
    <property type="entry name" value="OMP_RagA_SusC"/>
    <property type="match status" value="1"/>
</dbReference>
<evidence type="ECO:0000259" key="9">
    <source>
        <dbReference type="SMART" id="SM00965"/>
    </source>
</evidence>
<dbReference type="OrthoDB" id="668629at2"/>
<dbReference type="EMBL" id="AGXW01000008">
    <property type="protein sequence ID" value="EKJ90914.1"/>
    <property type="molecule type" value="Genomic_DNA"/>
</dbReference>
<evidence type="ECO:0000313" key="11">
    <source>
        <dbReference type="Proteomes" id="UP000007995"/>
    </source>
</evidence>
<dbReference type="Gene3D" id="2.40.170.20">
    <property type="entry name" value="TonB-dependent receptor, beta-barrel domain"/>
    <property type="match status" value="1"/>
</dbReference>
<keyword evidence="5 7" id="KW-0472">Membrane</keyword>
<comment type="similarity">
    <text evidence="7">Belongs to the TonB-dependent receptor family.</text>
</comment>
<evidence type="ECO:0000313" key="10">
    <source>
        <dbReference type="EMBL" id="EKJ90914.1"/>
    </source>
</evidence>
<dbReference type="Pfam" id="PF07715">
    <property type="entry name" value="Plug"/>
    <property type="match status" value="1"/>
</dbReference>
<comment type="caution">
    <text evidence="10">The sequence shown here is derived from an EMBL/GenBank/DDBJ whole genome shotgun (WGS) entry which is preliminary data.</text>
</comment>
<sequence length="1130" mass="126057">MQIKRARERIVMSLCIIFLLFAPMLVTAQSNSMKVSLNLKSASVKEFFDAVKAQTGLNFIYNTEQVKSMSRITIQSKGQPITEVLDKVLANTGYTYEIEGNIVTIVYKQSKEKKKIITGVVVDEGGEPLPGVTVLIIGKEKNIGTMTDAEGAFSLGLPDKNVIVRISFVGMQPIEINTAKLNLDKTHTFRLKPDSKQLDEVVVTGYAKISKNSFTGTSVTVSADQLMSVSKTNVLGALQVFDPSFRIAENNLVGSNPNKVPELYIRGRSGIGTTELDAADLSESALRNNPNLPTFIMDGFEISVQKLYDMDPSRIESITILKDAAATAMYGSRAANGVVIITTVTPKPGKINIDYNFTGTLEFPDLTDYNLMNAREKLETEVAAGLFKADPKSDDYVDVQRTLTQRYNAKLNNVVRGVDTYWLSKPLRTVFNQKHSLYLDGGTENLRWGADLSYTSGEGVMKGSFRDRMAGGLSLSYRLGSFQVRNYFSYTYTNSEESPYGSFSKYTSKQPYDEYLDENGQYLKDTYPWNGSSGYENPLYEATLNSYDRSKSWELINNTELLWNINPYLLLKGQFSVTKSNSDSRTFTDPRSRSERNNDNKLSLSNVVSGWLDIATANSLTWDATATLSYNRNIKKNSLNFLVGINATSSTGDGMGLTYKGFPSGDLSSPGFANELSGLPSNSDSKSRLFGALGTFNYSYDNIYLADASIRFDGSSEFGSDQRFAPFFSGGLGLNLHNYKFMKQFEWMNRFKIRGTYGMTGKVNFSPYDSQTIYSIVTDNWFKTGLGANLMALGNSGLGWEKTHNMDLGVDLDLFDGLIQMDFSYYRKKTVDLVNSVTLPSSTGFTSYKDNIGEVLNKGVEVQLRSTLLNTKEWFVAVFANLAHNENKITKISDSMKEYNRRVMDKYANYDSGYNSGDAAYANTYLQYVEGGSLTSIFAVKSLGINPADGREIFVRPDGTITYDWNAVDQVVVGNQEPKMQGTFGVNLRWKQFSLFSTFLYECGGQRYNSTLVDKVENARISSGNVDRRVLTGRWQKPGDLVPYGRLQTNGIVAVTRPTSRFVQDYNMLSFNSLTLGYDFDMAWMKKAHIGMLRVELSGNDLFHLSTVRIERGLDYPYSRSFSASLKASF</sequence>
<evidence type="ECO:0000256" key="7">
    <source>
        <dbReference type="PROSITE-ProRule" id="PRU01360"/>
    </source>
</evidence>
<evidence type="ECO:0000256" key="5">
    <source>
        <dbReference type="ARBA" id="ARBA00023136"/>
    </source>
</evidence>
<dbReference type="PROSITE" id="PS52016">
    <property type="entry name" value="TONB_DEPENDENT_REC_3"/>
    <property type="match status" value="1"/>
</dbReference>
<dbReference type="SUPFAM" id="SSF49464">
    <property type="entry name" value="Carboxypeptidase regulatory domain-like"/>
    <property type="match status" value="1"/>
</dbReference>
<dbReference type="Gene3D" id="2.60.40.1120">
    <property type="entry name" value="Carboxypeptidase-like, regulatory domain"/>
    <property type="match status" value="1"/>
</dbReference>
<dbReference type="SUPFAM" id="SSF56935">
    <property type="entry name" value="Porins"/>
    <property type="match status" value="1"/>
</dbReference>
<dbReference type="InterPro" id="IPR023996">
    <property type="entry name" value="TonB-dep_OMP_SusC/RagA"/>
</dbReference>
<evidence type="ECO:0000256" key="1">
    <source>
        <dbReference type="ARBA" id="ARBA00004571"/>
    </source>
</evidence>
<dbReference type="AlphaFoldDB" id="K5CCM4"/>
<feature type="domain" description="Secretin/TonB short N-terminal" evidence="9">
    <location>
        <begin position="57"/>
        <end position="108"/>
    </location>
</feature>
<keyword evidence="4 7" id="KW-0812">Transmembrane</keyword>
<dbReference type="Gene3D" id="2.170.130.10">
    <property type="entry name" value="TonB-dependent receptor, plug domain"/>
    <property type="match status" value="1"/>
</dbReference>
<dbReference type="InterPro" id="IPR039426">
    <property type="entry name" value="TonB-dep_rcpt-like"/>
</dbReference>
<dbReference type="GO" id="GO:0009279">
    <property type="term" value="C:cell outer membrane"/>
    <property type="evidence" value="ECO:0007669"/>
    <property type="project" value="UniProtKB-SubCell"/>
</dbReference>
<dbReference type="Pfam" id="PF07660">
    <property type="entry name" value="STN"/>
    <property type="match status" value="1"/>
</dbReference>
<reference evidence="10 11" key="1">
    <citation type="submission" date="2012-02" db="EMBL/GenBank/DDBJ databases">
        <title>The Genome Sequence of Bacteroides finegoldii CL09T03C10.</title>
        <authorList>
            <consortium name="The Broad Institute Genome Sequencing Platform"/>
            <person name="Earl A."/>
            <person name="Ward D."/>
            <person name="Feldgarden M."/>
            <person name="Gevers D."/>
            <person name="Zitomersky N.L."/>
            <person name="Coyne M.J."/>
            <person name="Comstock L.E."/>
            <person name="Young S.K."/>
            <person name="Zeng Q."/>
            <person name="Gargeya S."/>
            <person name="Fitzgerald M."/>
            <person name="Haas B."/>
            <person name="Abouelleil A."/>
            <person name="Alvarado L."/>
            <person name="Arachchi H.M."/>
            <person name="Berlin A."/>
            <person name="Chapman S.B."/>
            <person name="Gearin G."/>
            <person name="Goldberg J."/>
            <person name="Griggs A."/>
            <person name="Gujja S."/>
            <person name="Hansen M."/>
            <person name="Heiman D."/>
            <person name="Howarth C."/>
            <person name="Larimer J."/>
            <person name="Lui A."/>
            <person name="MacDonald P.J.P."/>
            <person name="McCowen C."/>
            <person name="Montmayeur A."/>
            <person name="Murphy C."/>
            <person name="Neiman D."/>
            <person name="Pearson M."/>
            <person name="Priest M."/>
            <person name="Roberts A."/>
            <person name="Saif S."/>
            <person name="Shea T."/>
            <person name="Sisk P."/>
            <person name="Stolte C."/>
            <person name="Sykes S."/>
            <person name="Wortman J."/>
            <person name="Nusbaum C."/>
            <person name="Birren B."/>
        </authorList>
    </citation>
    <scope>NUCLEOTIDE SEQUENCE [LARGE SCALE GENOMIC DNA]</scope>
    <source>
        <strain evidence="10 11">CL09T03C10</strain>
    </source>
</reference>
<dbReference type="RefSeq" id="WP_007762813.1">
    <property type="nucleotide sequence ID" value="NZ_AKBZ01000004.1"/>
</dbReference>
<evidence type="ECO:0000256" key="8">
    <source>
        <dbReference type="SAM" id="MobiDB-lite"/>
    </source>
</evidence>
<evidence type="ECO:0000256" key="3">
    <source>
        <dbReference type="ARBA" id="ARBA00022452"/>
    </source>
</evidence>
<keyword evidence="2 7" id="KW-0813">Transport</keyword>
<dbReference type="Proteomes" id="UP000007995">
    <property type="component" value="Unassembled WGS sequence"/>
</dbReference>
<feature type="compositionally biased region" description="Basic and acidic residues" evidence="8">
    <location>
        <begin position="586"/>
        <end position="599"/>
    </location>
</feature>
<dbReference type="InterPro" id="IPR008969">
    <property type="entry name" value="CarboxyPept-like_regulatory"/>
</dbReference>
<dbReference type="InterPro" id="IPR012910">
    <property type="entry name" value="Plug_dom"/>
</dbReference>
<name>K5CCM4_9BACE</name>
<dbReference type="NCBIfam" id="TIGR04057">
    <property type="entry name" value="SusC_RagA_signa"/>
    <property type="match status" value="1"/>
</dbReference>
<dbReference type="Pfam" id="PF13715">
    <property type="entry name" value="CarbopepD_reg_2"/>
    <property type="match status" value="1"/>
</dbReference>
<feature type="region of interest" description="Disordered" evidence="8">
    <location>
        <begin position="579"/>
        <end position="599"/>
    </location>
</feature>
<dbReference type="InterPro" id="IPR023997">
    <property type="entry name" value="TonB-dep_OMP_SusC/RagA_CS"/>
</dbReference>
<dbReference type="InterPro" id="IPR036942">
    <property type="entry name" value="Beta-barrel_TonB_sf"/>
</dbReference>
<gene>
    <name evidence="10" type="ORF">HMPREF1057_02216</name>
</gene>
<dbReference type="SMART" id="SM00965">
    <property type="entry name" value="STN"/>
    <property type="match status" value="1"/>
</dbReference>
<accession>K5CCM4</accession>
<dbReference type="Gene3D" id="3.55.50.30">
    <property type="match status" value="1"/>
</dbReference>
<keyword evidence="3 7" id="KW-1134">Transmembrane beta strand</keyword>
<comment type="subcellular location">
    <subcellularLocation>
        <location evidence="1 7">Cell outer membrane</location>
        <topology evidence="1 7">Multi-pass membrane protein</topology>
    </subcellularLocation>
</comment>
<evidence type="ECO:0000256" key="2">
    <source>
        <dbReference type="ARBA" id="ARBA00022448"/>
    </source>
</evidence>
<dbReference type="InterPro" id="IPR011662">
    <property type="entry name" value="Secretin/TonB_short_N"/>
</dbReference>
<dbReference type="InterPro" id="IPR037066">
    <property type="entry name" value="Plug_dom_sf"/>
</dbReference>
<evidence type="ECO:0000256" key="6">
    <source>
        <dbReference type="ARBA" id="ARBA00023237"/>
    </source>
</evidence>
<proteinExistence type="inferred from homology"/>
<evidence type="ECO:0000256" key="4">
    <source>
        <dbReference type="ARBA" id="ARBA00022692"/>
    </source>
</evidence>
<protein>
    <submittedName>
        <fullName evidence="10">SusC/RagA family TonB-linked outer membrane protein</fullName>
    </submittedName>
</protein>
<dbReference type="HOGENOM" id="CLU_004317_0_1_10"/>
<organism evidence="10 11">
    <name type="scientific">Bacteroides finegoldii CL09T03C10</name>
    <dbReference type="NCBI Taxonomy" id="997888"/>
    <lineage>
        <taxon>Bacteria</taxon>
        <taxon>Pseudomonadati</taxon>
        <taxon>Bacteroidota</taxon>
        <taxon>Bacteroidia</taxon>
        <taxon>Bacteroidales</taxon>
        <taxon>Bacteroidaceae</taxon>
        <taxon>Bacteroides</taxon>
    </lineage>
</organism>
<keyword evidence="6 7" id="KW-0998">Cell outer membrane</keyword>